<dbReference type="InterPro" id="IPR051575">
    <property type="entry name" value="Myb-like_DNA-bd"/>
</dbReference>
<dbReference type="GO" id="GO:0042796">
    <property type="term" value="P:snRNA transcription by RNA polymerase III"/>
    <property type="evidence" value="ECO:0007669"/>
    <property type="project" value="TreeGrafter"/>
</dbReference>
<keyword evidence="4" id="KW-0539">Nucleus</keyword>
<proteinExistence type="predicted"/>
<dbReference type="PROSITE" id="PS50090">
    <property type="entry name" value="MYB_LIKE"/>
    <property type="match status" value="4"/>
</dbReference>
<feature type="domain" description="Myb-like" evidence="6">
    <location>
        <begin position="177"/>
        <end position="221"/>
    </location>
</feature>
<feature type="domain" description="HTH myb-type" evidence="8">
    <location>
        <begin position="228"/>
        <end position="277"/>
    </location>
</feature>
<feature type="domain" description="Myb-like" evidence="6">
    <location>
        <begin position="61"/>
        <end position="112"/>
    </location>
</feature>
<dbReference type="PANTHER" id="PTHR46621">
    <property type="entry name" value="SNRNA-ACTIVATING PROTEIN COMPLEX SUBUNIT 4"/>
    <property type="match status" value="1"/>
</dbReference>
<keyword evidence="10" id="KW-1185">Reference proteome</keyword>
<dbReference type="PROSITE" id="PS51293">
    <property type="entry name" value="SANT"/>
    <property type="match status" value="1"/>
</dbReference>
<dbReference type="PANTHER" id="PTHR46621:SF1">
    <property type="entry name" value="SNRNA-ACTIVATING PROTEIN COMPLEX SUBUNIT 4"/>
    <property type="match status" value="1"/>
</dbReference>
<gene>
    <name evidence="9" type="ORF">P43SY_011726</name>
</gene>
<dbReference type="InterPro" id="IPR017884">
    <property type="entry name" value="SANT_dom"/>
</dbReference>
<evidence type="ECO:0000259" key="7">
    <source>
        <dbReference type="PROSITE" id="PS51293"/>
    </source>
</evidence>
<accession>A0AAD5LT68</accession>
<dbReference type="PROSITE" id="PS51294">
    <property type="entry name" value="HTH_MYB"/>
    <property type="match status" value="4"/>
</dbReference>
<keyword evidence="3" id="KW-0804">Transcription</keyword>
<dbReference type="EMBL" id="JAKCXM010000901">
    <property type="protein sequence ID" value="KAJ0391671.1"/>
    <property type="molecule type" value="Genomic_DNA"/>
</dbReference>
<dbReference type="GO" id="GO:0001006">
    <property type="term" value="F:RNA polymerase III type 3 promoter sequence-specific DNA binding"/>
    <property type="evidence" value="ECO:0007669"/>
    <property type="project" value="TreeGrafter"/>
</dbReference>
<protein>
    <recommendedName>
        <fullName evidence="11">Myb-like DNA-binding protein</fullName>
    </recommendedName>
</protein>
<dbReference type="Pfam" id="PF13921">
    <property type="entry name" value="Myb_DNA-bind_6"/>
    <property type="match status" value="1"/>
</dbReference>
<organism evidence="9 10">
    <name type="scientific">Pythium insidiosum</name>
    <name type="common">Pythiosis disease agent</name>
    <dbReference type="NCBI Taxonomy" id="114742"/>
    <lineage>
        <taxon>Eukaryota</taxon>
        <taxon>Sar</taxon>
        <taxon>Stramenopiles</taxon>
        <taxon>Oomycota</taxon>
        <taxon>Peronosporomycetes</taxon>
        <taxon>Pythiales</taxon>
        <taxon>Pythiaceae</taxon>
        <taxon>Pythium</taxon>
    </lineage>
</organism>
<evidence type="ECO:0000256" key="3">
    <source>
        <dbReference type="ARBA" id="ARBA00023163"/>
    </source>
</evidence>
<dbReference type="SMART" id="SM00717">
    <property type="entry name" value="SANT"/>
    <property type="match status" value="4"/>
</dbReference>
<evidence type="ECO:0000256" key="1">
    <source>
        <dbReference type="ARBA" id="ARBA00023015"/>
    </source>
</evidence>
<dbReference type="Pfam" id="PF00249">
    <property type="entry name" value="Myb_DNA-binding"/>
    <property type="match status" value="3"/>
</dbReference>
<feature type="domain" description="HTH myb-type" evidence="8">
    <location>
        <begin position="64"/>
        <end position="116"/>
    </location>
</feature>
<feature type="region of interest" description="Disordered" evidence="5">
    <location>
        <begin position="23"/>
        <end position="57"/>
    </location>
</feature>
<evidence type="ECO:0000256" key="5">
    <source>
        <dbReference type="SAM" id="MobiDB-lite"/>
    </source>
</evidence>
<feature type="domain" description="HTH myb-type" evidence="8">
    <location>
        <begin position="117"/>
        <end position="168"/>
    </location>
</feature>
<evidence type="ECO:0000256" key="2">
    <source>
        <dbReference type="ARBA" id="ARBA00023125"/>
    </source>
</evidence>
<dbReference type="Proteomes" id="UP001209570">
    <property type="component" value="Unassembled WGS sequence"/>
</dbReference>
<comment type="caution">
    <text evidence="9">The sequence shown here is derived from an EMBL/GenBank/DDBJ whole genome shotgun (WGS) entry which is preliminary data.</text>
</comment>
<dbReference type="GO" id="GO:0042795">
    <property type="term" value="P:snRNA transcription by RNA polymerase II"/>
    <property type="evidence" value="ECO:0007669"/>
    <property type="project" value="TreeGrafter"/>
</dbReference>
<feature type="domain" description="Myb-like" evidence="6">
    <location>
        <begin position="118"/>
        <end position="164"/>
    </location>
</feature>
<dbReference type="InterPro" id="IPR017930">
    <property type="entry name" value="Myb_dom"/>
</dbReference>
<reference evidence="9" key="1">
    <citation type="submission" date="2021-12" db="EMBL/GenBank/DDBJ databases">
        <title>Prjna785345.</title>
        <authorList>
            <person name="Rujirawat T."/>
            <person name="Krajaejun T."/>
        </authorList>
    </citation>
    <scope>NUCLEOTIDE SEQUENCE</scope>
    <source>
        <strain evidence="9">Pi057C3</strain>
    </source>
</reference>
<evidence type="ECO:0008006" key="11">
    <source>
        <dbReference type="Google" id="ProtNLM"/>
    </source>
</evidence>
<feature type="domain" description="HTH myb-type" evidence="8">
    <location>
        <begin position="176"/>
        <end position="225"/>
    </location>
</feature>
<dbReference type="GO" id="GO:0019185">
    <property type="term" value="C:snRNA-activating protein complex"/>
    <property type="evidence" value="ECO:0007669"/>
    <property type="project" value="TreeGrafter"/>
</dbReference>
<dbReference type="SUPFAM" id="SSF46689">
    <property type="entry name" value="Homeodomain-like"/>
    <property type="match status" value="3"/>
</dbReference>
<feature type="domain" description="Myb-like" evidence="6">
    <location>
        <begin position="223"/>
        <end position="273"/>
    </location>
</feature>
<evidence type="ECO:0000313" key="9">
    <source>
        <dbReference type="EMBL" id="KAJ0391671.1"/>
    </source>
</evidence>
<dbReference type="CDD" id="cd00167">
    <property type="entry name" value="SANT"/>
    <property type="match status" value="4"/>
</dbReference>
<evidence type="ECO:0000259" key="8">
    <source>
        <dbReference type="PROSITE" id="PS51294"/>
    </source>
</evidence>
<evidence type="ECO:0000313" key="10">
    <source>
        <dbReference type="Proteomes" id="UP001209570"/>
    </source>
</evidence>
<evidence type="ECO:0000256" key="4">
    <source>
        <dbReference type="ARBA" id="ARBA00023242"/>
    </source>
</evidence>
<name>A0AAD5LT68_PYTIN</name>
<sequence>MATDMAPSQKKQRMNALIERGMMLAQQQQEQQDARESFRSPHGAAGVALSTPNAPPTESTAALVRKQTWTADEDAELLRAVHELGTGDWAAIARRLPRWDRKRVRERFVNHLDPQLRRDAAWTPAEDECLRALHAEGGAKWAAIASRLPGRGPEDVKRRWRELQQSETPGGRPAARRWTATESAKLEELVDAHGAKDWFFIASHLPPRTDLQCRQHWYRVLRAEKKGRRAWTAAEDALLLKKVQELGRKWTQIARFLPGRLDKQCRERFVNHVDPCIRREPWSPLEDATLRRLQQESPSNCLNDADAPTPTVSLV</sequence>
<dbReference type="AlphaFoldDB" id="A0AAD5LT68"/>
<feature type="domain" description="SANT" evidence="7">
    <location>
        <begin position="173"/>
        <end position="226"/>
    </location>
</feature>
<keyword evidence="1" id="KW-0805">Transcription regulation</keyword>
<dbReference type="InterPro" id="IPR001005">
    <property type="entry name" value="SANT/Myb"/>
</dbReference>
<feature type="region of interest" description="Disordered" evidence="5">
    <location>
        <begin position="296"/>
        <end position="315"/>
    </location>
</feature>
<dbReference type="InterPro" id="IPR009057">
    <property type="entry name" value="Homeodomain-like_sf"/>
</dbReference>
<dbReference type="GO" id="GO:0000978">
    <property type="term" value="F:RNA polymerase II cis-regulatory region sequence-specific DNA binding"/>
    <property type="evidence" value="ECO:0007669"/>
    <property type="project" value="TreeGrafter"/>
</dbReference>
<evidence type="ECO:0000259" key="6">
    <source>
        <dbReference type="PROSITE" id="PS50090"/>
    </source>
</evidence>
<keyword evidence="2" id="KW-0238">DNA-binding</keyword>
<dbReference type="Gene3D" id="1.10.10.60">
    <property type="entry name" value="Homeodomain-like"/>
    <property type="match status" value="4"/>
</dbReference>